<dbReference type="InterPro" id="IPR014712">
    <property type="entry name" value="ANTH_dom_sf"/>
</dbReference>
<dbReference type="SUPFAM" id="SSF89009">
    <property type="entry name" value="GAT-like domain"/>
    <property type="match status" value="1"/>
</dbReference>
<name>A0ABQ7C013_BRACR</name>
<dbReference type="InterPro" id="IPR011417">
    <property type="entry name" value="ANTH_dom"/>
</dbReference>
<dbReference type="Proteomes" id="UP000266723">
    <property type="component" value="Unassembled WGS sequence"/>
</dbReference>
<dbReference type="Gene3D" id="1.20.58.150">
    <property type="entry name" value="ANTH domain"/>
    <property type="match status" value="1"/>
</dbReference>
<accession>A0ABQ7C013</accession>
<evidence type="ECO:0000313" key="2">
    <source>
        <dbReference type="EMBL" id="KAF3544878.1"/>
    </source>
</evidence>
<comment type="caution">
    <text evidence="2">The sequence shown here is derived from an EMBL/GenBank/DDBJ whole genome shotgun (WGS) entry which is preliminary data.</text>
</comment>
<dbReference type="Pfam" id="PF07651">
    <property type="entry name" value="ANTH"/>
    <property type="match status" value="1"/>
</dbReference>
<reference evidence="2 3" key="1">
    <citation type="journal article" date="2020" name="BMC Genomics">
        <title>Intraspecific diversification of the crop wild relative Brassica cretica Lam. using demographic model selection.</title>
        <authorList>
            <person name="Kioukis A."/>
            <person name="Michalopoulou V.A."/>
            <person name="Briers L."/>
            <person name="Pirintsos S."/>
            <person name="Studholme D.J."/>
            <person name="Pavlidis P."/>
            <person name="Sarris P.F."/>
        </authorList>
    </citation>
    <scope>NUCLEOTIDE SEQUENCE [LARGE SCALE GENOMIC DNA]</scope>
    <source>
        <strain evidence="3">cv. PFS-1207/04</strain>
    </source>
</reference>
<evidence type="ECO:0000313" key="3">
    <source>
        <dbReference type="Proteomes" id="UP000266723"/>
    </source>
</evidence>
<proteinExistence type="predicted"/>
<organism evidence="2 3">
    <name type="scientific">Brassica cretica</name>
    <name type="common">Mustard</name>
    <dbReference type="NCBI Taxonomy" id="69181"/>
    <lineage>
        <taxon>Eukaryota</taxon>
        <taxon>Viridiplantae</taxon>
        <taxon>Streptophyta</taxon>
        <taxon>Embryophyta</taxon>
        <taxon>Tracheophyta</taxon>
        <taxon>Spermatophyta</taxon>
        <taxon>Magnoliopsida</taxon>
        <taxon>eudicotyledons</taxon>
        <taxon>Gunneridae</taxon>
        <taxon>Pentapetalae</taxon>
        <taxon>rosids</taxon>
        <taxon>malvids</taxon>
        <taxon>Brassicales</taxon>
        <taxon>Brassicaceae</taxon>
        <taxon>Brassiceae</taxon>
        <taxon>Brassica</taxon>
    </lineage>
</organism>
<feature type="domain" description="AP180 N-terminal homology (ANTH)" evidence="1">
    <location>
        <begin position="1"/>
        <end position="92"/>
    </location>
</feature>
<evidence type="ECO:0000259" key="1">
    <source>
        <dbReference type="Pfam" id="PF07651"/>
    </source>
</evidence>
<keyword evidence="3" id="KW-1185">Reference proteome</keyword>
<dbReference type="EMBL" id="QGKV02000832">
    <property type="protein sequence ID" value="KAF3544878.1"/>
    <property type="molecule type" value="Genomic_DNA"/>
</dbReference>
<gene>
    <name evidence="2" type="ORF">DY000_02008738</name>
</gene>
<sequence>MKRTLIIEAMDCIVIESINIYGRICIGGVIRILPNYGKTDAAAIVNKATSLGEDLAIYLDFCKGFGVANARDTPQFVSIPKAEVETIKKMIEEVVVEEEKAIVVLEKPRLETIITENWEIFEDDESCFHEKMYQMHLQVPNVPDALLCARCTIALFASDVPSDQMCCLDEPDAI</sequence>
<protein>
    <recommendedName>
        <fullName evidence="1">AP180 N-terminal homology (ANTH) domain-containing protein</fullName>
    </recommendedName>
</protein>